<dbReference type="RefSeq" id="WP_058492387.1">
    <property type="nucleotide sequence ID" value="NZ_CBCRUR010000006.1"/>
</dbReference>
<sequence>MKTIILSFNFSKLSDETSPKFTSFTEKMQLYVNIFQQKYDLAKQRFPNARIILVSHENAITRIDDTNSQVIDYEEHLLI</sequence>
<proteinExistence type="predicted"/>
<dbReference type="AlphaFoldDB" id="A0A0W1AJG0"/>
<reference evidence="1 2" key="1">
    <citation type="submission" date="2015-11" db="EMBL/GenBank/DDBJ databases">
        <title>Genomic analysis of 38 Legionella species identifies large and diverse effector repertoires.</title>
        <authorList>
            <person name="Burstein D."/>
            <person name="Amaro F."/>
            <person name="Zusman T."/>
            <person name="Lifshitz Z."/>
            <person name="Cohen O."/>
            <person name="Gilbert J.A."/>
            <person name="Pupko T."/>
            <person name="Shuman H.A."/>
            <person name="Segal G."/>
        </authorList>
    </citation>
    <scope>NUCLEOTIDE SEQUENCE [LARGE SCALE GENOMIC DNA]</scope>
    <source>
        <strain evidence="1 2">ATCC 49508</strain>
    </source>
</reference>
<dbReference type="PATRIC" id="fig|45076.6.peg.616"/>
<dbReference type="EMBL" id="LNZC01000004">
    <property type="protein sequence ID" value="KTD81519.1"/>
    <property type="molecule type" value="Genomic_DNA"/>
</dbReference>
<dbReference type="STRING" id="45076.Lwor_0557"/>
<keyword evidence="2" id="KW-1185">Reference proteome</keyword>
<protein>
    <submittedName>
        <fullName evidence="1">Uncharacterized protein</fullName>
    </submittedName>
</protein>
<comment type="caution">
    <text evidence="1">The sequence shown here is derived from an EMBL/GenBank/DDBJ whole genome shotgun (WGS) entry which is preliminary data.</text>
</comment>
<dbReference type="Proteomes" id="UP000054662">
    <property type="component" value="Unassembled WGS sequence"/>
</dbReference>
<evidence type="ECO:0000313" key="2">
    <source>
        <dbReference type="Proteomes" id="UP000054662"/>
    </source>
</evidence>
<accession>A0A0W1AJG0</accession>
<organism evidence="1 2">
    <name type="scientific">Legionella worsleiensis</name>
    <dbReference type="NCBI Taxonomy" id="45076"/>
    <lineage>
        <taxon>Bacteria</taxon>
        <taxon>Pseudomonadati</taxon>
        <taxon>Pseudomonadota</taxon>
        <taxon>Gammaproteobacteria</taxon>
        <taxon>Legionellales</taxon>
        <taxon>Legionellaceae</taxon>
        <taxon>Legionella</taxon>
    </lineage>
</organism>
<gene>
    <name evidence="1" type="ORF">Lwor_0557</name>
</gene>
<name>A0A0W1AJG0_9GAMM</name>
<evidence type="ECO:0000313" key="1">
    <source>
        <dbReference type="EMBL" id="KTD81519.1"/>
    </source>
</evidence>